<keyword evidence="3" id="KW-1185">Reference proteome</keyword>
<comment type="caution">
    <text evidence="2">The sequence shown here is derived from an EMBL/GenBank/DDBJ whole genome shotgun (WGS) entry which is preliminary data.</text>
</comment>
<gene>
    <name evidence="2" type="ORF">Naga_102498g1</name>
</gene>
<evidence type="ECO:0000313" key="2">
    <source>
        <dbReference type="EMBL" id="EWM20727.1"/>
    </source>
</evidence>
<reference evidence="2 3" key="1">
    <citation type="journal article" date="2014" name="Mol. Plant">
        <title>Chromosome Scale Genome Assembly and Transcriptome Profiling of Nannochloropsis gaditana in Nitrogen Depletion.</title>
        <authorList>
            <person name="Corteggiani Carpinelli E."/>
            <person name="Telatin A."/>
            <person name="Vitulo N."/>
            <person name="Forcato C."/>
            <person name="D'Angelo M."/>
            <person name="Schiavon R."/>
            <person name="Vezzi A."/>
            <person name="Giacometti G.M."/>
            <person name="Morosinotto T."/>
            <person name="Valle G."/>
        </authorList>
    </citation>
    <scope>NUCLEOTIDE SEQUENCE [LARGE SCALE GENOMIC DNA]</scope>
    <source>
        <strain evidence="2 3">B-31</strain>
    </source>
</reference>
<protein>
    <submittedName>
        <fullName evidence="2">Uncharacterized protein</fullName>
    </submittedName>
</protein>
<proteinExistence type="predicted"/>
<feature type="compositionally biased region" description="Basic and acidic residues" evidence="1">
    <location>
        <begin position="126"/>
        <end position="144"/>
    </location>
</feature>
<evidence type="ECO:0000256" key="1">
    <source>
        <dbReference type="SAM" id="MobiDB-lite"/>
    </source>
</evidence>
<dbReference type="EMBL" id="AZIL01002844">
    <property type="protein sequence ID" value="EWM20727.1"/>
    <property type="molecule type" value="Genomic_DNA"/>
</dbReference>
<sequence length="156" mass="17032">MLASYTPYQEQQRQGYPLIPRCTATALAARLTKDETACYLVSRGGFGHHHVVECNQRMATLFLPNPEIQGLVHQTGLGSSAFWGRFVCNESLLSLYAALVTLMLGYGSKTQIDVVLKVGGRRRGGRERGTGGGREGRGGRRGEGEEAGYMRAKRAI</sequence>
<organism evidence="2 3">
    <name type="scientific">Nannochloropsis gaditana</name>
    <dbReference type="NCBI Taxonomy" id="72520"/>
    <lineage>
        <taxon>Eukaryota</taxon>
        <taxon>Sar</taxon>
        <taxon>Stramenopiles</taxon>
        <taxon>Ochrophyta</taxon>
        <taxon>Eustigmatophyceae</taxon>
        <taxon>Eustigmatales</taxon>
        <taxon>Monodopsidaceae</taxon>
        <taxon>Nannochloropsis</taxon>
    </lineage>
</organism>
<dbReference type="Proteomes" id="UP000019335">
    <property type="component" value="Unassembled WGS sequence"/>
</dbReference>
<feature type="region of interest" description="Disordered" evidence="1">
    <location>
        <begin position="122"/>
        <end position="156"/>
    </location>
</feature>
<name>W7T1U9_9STRA</name>
<accession>W7T1U9</accession>
<dbReference type="AlphaFoldDB" id="W7T1U9"/>
<evidence type="ECO:0000313" key="3">
    <source>
        <dbReference type="Proteomes" id="UP000019335"/>
    </source>
</evidence>